<dbReference type="AlphaFoldDB" id="A0A7S3HAL9"/>
<dbReference type="Gene3D" id="3.40.50.300">
    <property type="entry name" value="P-loop containing nucleotide triphosphate hydrolases"/>
    <property type="match status" value="1"/>
</dbReference>
<reference evidence="2" key="1">
    <citation type="submission" date="2021-01" db="EMBL/GenBank/DDBJ databases">
        <authorList>
            <person name="Corre E."/>
            <person name="Pelletier E."/>
            <person name="Niang G."/>
            <person name="Scheremetjew M."/>
            <person name="Finn R."/>
            <person name="Kale V."/>
            <person name="Holt S."/>
            <person name="Cochrane G."/>
            <person name="Meng A."/>
            <person name="Brown T."/>
            <person name="Cohen L."/>
        </authorList>
    </citation>
    <scope>NUCLEOTIDE SEQUENCE</scope>
    <source>
        <strain evidence="2">CCAP 955/1</strain>
    </source>
</reference>
<dbReference type="SUPFAM" id="SSF52540">
    <property type="entry name" value="P-loop containing nucleoside triphosphate hydrolases"/>
    <property type="match status" value="1"/>
</dbReference>
<dbReference type="InterPro" id="IPR027417">
    <property type="entry name" value="P-loop_NTPase"/>
</dbReference>
<name>A0A7S3HAL9_9STRA</name>
<accession>A0A7S3HAL9</accession>
<gene>
    <name evidence="2" type="ORF">SELO1098_LOCUS18743</name>
</gene>
<sequence>MSLLEQELRLIVPLKYYVDLSTVPDLYLTAFRKKLAEQPGAQKLSKLFEEFPQAFRVKQVMGTNQKSLIWSVIQIPSKRVPATIPKVVSTPASQKTAPKDPAPKPETSKPGALQVTKRAPNVELNNRSEVSISLMQLTTSLRSPQFSVPLGGLAGFICSKKATSLVGQSASLITDTAVGAKTKVGSSILGFNAVNDTIGEKTVYLDTTDPFCAVCIGVQGAGKSHTMNVILENCMLNTVSAENISVVSIPQPMCGLVLHYDQSESNCCEAVGLKSPAASLSLYPDLKVQRLVVLASPTYYLQRKAFYGNSCEVIPLLFDWDTLTATQLKKLMRLSDSDAQLYVSVILNKLREYQRKNKIPSFDGFLDEVMALCNVQGQNAPLQQRLELLKTVVRESAPNEDLREHSHSLASLMQAGTLVVADLTDPMMSADEACGVFQVLLEQFRGHPLGDVGKVVTFDEAHKYLNKSGPGCVELSNAIVDTVRLMRHEGIRVLISTQSPLTMPPELLELTSVTILHKFQSADWAKYLGSKVTLPPDGFHEIQSLEQGQALLLSTQISASERGGAGESNVVNHLKVNIRPRLTLDLGASRRNRSGPDENSAEDFVVESECQSLSPSDDVGSGEEQGTGSEYKGSYEDSDADYGSIKDSEEEPEESQSLWRERLSQSENEVIGADIDIDTRSFEALRNSAGGERNGTNSAGLLGAAFKELDIGDW</sequence>
<feature type="region of interest" description="Disordered" evidence="1">
    <location>
        <begin position="86"/>
        <end position="112"/>
    </location>
</feature>
<evidence type="ECO:0000256" key="1">
    <source>
        <dbReference type="SAM" id="MobiDB-lite"/>
    </source>
</evidence>
<proteinExistence type="predicted"/>
<organism evidence="2">
    <name type="scientific">Spumella elongata</name>
    <dbReference type="NCBI Taxonomy" id="89044"/>
    <lineage>
        <taxon>Eukaryota</taxon>
        <taxon>Sar</taxon>
        <taxon>Stramenopiles</taxon>
        <taxon>Ochrophyta</taxon>
        <taxon>Chrysophyceae</taxon>
        <taxon>Chromulinales</taxon>
        <taxon>Chromulinaceae</taxon>
        <taxon>Spumella</taxon>
    </lineage>
</organism>
<feature type="compositionally biased region" description="Basic and acidic residues" evidence="1">
    <location>
        <begin position="97"/>
        <end position="107"/>
    </location>
</feature>
<dbReference type="EMBL" id="HBIC01036721">
    <property type="protein sequence ID" value="CAE0289898.1"/>
    <property type="molecule type" value="Transcribed_RNA"/>
</dbReference>
<evidence type="ECO:0000313" key="2">
    <source>
        <dbReference type="EMBL" id="CAE0289898.1"/>
    </source>
</evidence>
<protein>
    <submittedName>
        <fullName evidence="2">Uncharacterized protein</fullName>
    </submittedName>
</protein>
<feature type="region of interest" description="Disordered" evidence="1">
    <location>
        <begin position="587"/>
        <end position="674"/>
    </location>
</feature>